<evidence type="ECO:0000256" key="4">
    <source>
        <dbReference type="ARBA" id="ARBA00022452"/>
    </source>
</evidence>
<name>A0A9X1Z7E9_9GAMM</name>
<dbReference type="Gene3D" id="2.40.170.20">
    <property type="entry name" value="TonB-dependent receptor, beta-barrel domain"/>
    <property type="match status" value="1"/>
</dbReference>
<sequence length="655" mass="72593">MNQINLSRTPLRVSLLSIAIFASFNAMADDIERDPLLNIQEVIVVKGQSASAVESSMTHWSLSRADIEASGAQSLDKVLKTVPGIYVRVGGQGTPRVDIRGFKSRHVIYLINGVPANSAEDGQFDPSVVPTALIESIEVSVGPSSVLYGPGGAGGVINIITREDDMEANVSGNLEFSENDTMNGSLNLAGSSSNWQGFMSYNHQETDGFPMSSDYEDTDDQSGDTRLNADKTLDNVYAQGSYFASDDTTLTGNISYNSAEWGKPSADGTGTKKVKYERIDDFDSLVVQVGVAHKFSPSLIFRGYVYHNESNTLDVTYKKSDYEDIKSSEDSTSTVQGANLQLVKDLFDYGIFTTSLISEQQGWESSSITSGSDISDLFDEQAWLHTLAAEYQYQSDDLYGITLGLSAHNHEQDRGNDDNYSGQLSGYWNVADNSKVHAGVARKVRFPLLTNLYSQSSGNEDLKPEESAHFELGLKQGLGYQTEFDVTGFYTEADDYIAKDDDSIYQNLGDYKFKGVDLSIKNQYFDDLMLTVSYSYLDSESSDEDDMTELEYRPKHQYRFQGQYQFDIGLKVNLDIEHIADQVFYTSEKVSGTKVSLQNDVDNYTLIDLGLSQPIMGDNLEAYIRATNLLDENYYQSEALPQAGRQVFVGINWQL</sequence>
<evidence type="ECO:0000313" key="16">
    <source>
        <dbReference type="EMBL" id="MCL1104882.1"/>
    </source>
</evidence>
<dbReference type="AlphaFoldDB" id="A0A9X1Z7E9"/>
<comment type="caution">
    <text evidence="16">The sequence shown here is derived from an EMBL/GenBank/DDBJ whole genome shotgun (WGS) entry which is preliminary data.</text>
</comment>
<keyword evidence="5 11" id="KW-0812">Transmembrane</keyword>
<dbReference type="InterPro" id="IPR000531">
    <property type="entry name" value="Beta-barrel_TonB"/>
</dbReference>
<keyword evidence="7 12" id="KW-0798">TonB box</keyword>
<dbReference type="CDD" id="cd01347">
    <property type="entry name" value="ligand_gated_channel"/>
    <property type="match status" value="1"/>
</dbReference>
<dbReference type="PANTHER" id="PTHR30069">
    <property type="entry name" value="TONB-DEPENDENT OUTER MEMBRANE RECEPTOR"/>
    <property type="match status" value="1"/>
</dbReference>
<evidence type="ECO:0000259" key="14">
    <source>
        <dbReference type="Pfam" id="PF00593"/>
    </source>
</evidence>
<dbReference type="GO" id="GO:0044718">
    <property type="term" value="P:siderophore transmembrane transport"/>
    <property type="evidence" value="ECO:0007669"/>
    <property type="project" value="TreeGrafter"/>
</dbReference>
<evidence type="ECO:0000256" key="3">
    <source>
        <dbReference type="ARBA" id="ARBA00022448"/>
    </source>
</evidence>
<dbReference type="EMBL" id="JAKILJ010000011">
    <property type="protein sequence ID" value="MCL1104882.1"/>
    <property type="molecule type" value="Genomic_DNA"/>
</dbReference>
<evidence type="ECO:0000256" key="8">
    <source>
        <dbReference type="ARBA" id="ARBA00023136"/>
    </source>
</evidence>
<organism evidence="16 17">
    <name type="scientific">Shewanella algicola</name>
    <dbReference type="NCBI Taxonomy" id="640633"/>
    <lineage>
        <taxon>Bacteria</taxon>
        <taxon>Pseudomonadati</taxon>
        <taxon>Pseudomonadota</taxon>
        <taxon>Gammaproteobacteria</taxon>
        <taxon>Alteromonadales</taxon>
        <taxon>Shewanellaceae</taxon>
        <taxon>Shewanella</taxon>
    </lineage>
</organism>
<comment type="similarity">
    <text evidence="2">Belongs to the TonB-dependent receptor family. Hemoglobin/haptoglobin binding protein subfamily.</text>
</comment>
<dbReference type="PROSITE" id="PS52016">
    <property type="entry name" value="TONB_DEPENDENT_REC_3"/>
    <property type="match status" value="1"/>
</dbReference>
<dbReference type="Pfam" id="PF07715">
    <property type="entry name" value="Plug"/>
    <property type="match status" value="1"/>
</dbReference>
<keyword evidence="4 11" id="KW-1134">Transmembrane beta strand</keyword>
<feature type="domain" description="TonB-dependent receptor plug" evidence="15">
    <location>
        <begin position="56"/>
        <end position="156"/>
    </location>
</feature>
<evidence type="ECO:0000256" key="9">
    <source>
        <dbReference type="ARBA" id="ARBA00023170"/>
    </source>
</evidence>
<dbReference type="SUPFAM" id="SSF56935">
    <property type="entry name" value="Porins"/>
    <property type="match status" value="1"/>
</dbReference>
<dbReference type="InterPro" id="IPR037066">
    <property type="entry name" value="Plug_dom_sf"/>
</dbReference>
<gene>
    <name evidence="16" type="ORF">L2749_06360</name>
</gene>
<evidence type="ECO:0000256" key="13">
    <source>
        <dbReference type="SAM" id="SignalP"/>
    </source>
</evidence>
<evidence type="ECO:0000256" key="1">
    <source>
        <dbReference type="ARBA" id="ARBA00004571"/>
    </source>
</evidence>
<keyword evidence="17" id="KW-1185">Reference proteome</keyword>
<dbReference type="GO" id="GO:0015344">
    <property type="term" value="F:siderophore uptake transmembrane transporter activity"/>
    <property type="evidence" value="ECO:0007669"/>
    <property type="project" value="TreeGrafter"/>
</dbReference>
<dbReference type="Pfam" id="PF00593">
    <property type="entry name" value="TonB_dep_Rec_b-barrel"/>
    <property type="match status" value="1"/>
</dbReference>
<evidence type="ECO:0000256" key="2">
    <source>
        <dbReference type="ARBA" id="ARBA00008143"/>
    </source>
</evidence>
<reference evidence="16" key="1">
    <citation type="submission" date="2022-01" db="EMBL/GenBank/DDBJ databases">
        <title>Whole genome-based taxonomy of the Shewanellaceae.</title>
        <authorList>
            <person name="Martin-Rodriguez A.J."/>
        </authorList>
    </citation>
    <scope>NUCLEOTIDE SEQUENCE</scope>
    <source>
        <strain evidence="16">DSM 23803</strain>
    </source>
</reference>
<evidence type="ECO:0000256" key="12">
    <source>
        <dbReference type="RuleBase" id="RU003357"/>
    </source>
</evidence>
<evidence type="ECO:0000256" key="6">
    <source>
        <dbReference type="ARBA" id="ARBA00022729"/>
    </source>
</evidence>
<dbReference type="InterPro" id="IPR039426">
    <property type="entry name" value="TonB-dep_rcpt-like"/>
</dbReference>
<feature type="chain" id="PRO_5040997859" evidence="13">
    <location>
        <begin position="29"/>
        <end position="655"/>
    </location>
</feature>
<evidence type="ECO:0000256" key="10">
    <source>
        <dbReference type="ARBA" id="ARBA00023237"/>
    </source>
</evidence>
<keyword evidence="10 11" id="KW-0998">Cell outer membrane</keyword>
<proteinExistence type="inferred from homology"/>
<feature type="domain" description="TonB-dependent receptor-like beta-barrel" evidence="14">
    <location>
        <begin position="279"/>
        <end position="629"/>
    </location>
</feature>
<evidence type="ECO:0000313" key="17">
    <source>
        <dbReference type="Proteomes" id="UP001139408"/>
    </source>
</evidence>
<feature type="signal peptide" evidence="13">
    <location>
        <begin position="1"/>
        <end position="28"/>
    </location>
</feature>
<evidence type="ECO:0000256" key="11">
    <source>
        <dbReference type="PROSITE-ProRule" id="PRU01360"/>
    </source>
</evidence>
<evidence type="ECO:0000259" key="15">
    <source>
        <dbReference type="Pfam" id="PF07715"/>
    </source>
</evidence>
<keyword evidence="8 11" id="KW-0472">Membrane</keyword>
<dbReference type="Proteomes" id="UP001139408">
    <property type="component" value="Unassembled WGS sequence"/>
</dbReference>
<dbReference type="RefSeq" id="WP_229779945.1">
    <property type="nucleotide sequence ID" value="NZ_BMQI01000011.1"/>
</dbReference>
<dbReference type="PANTHER" id="PTHR30069:SF29">
    <property type="entry name" value="HEMOGLOBIN AND HEMOGLOBIN-HAPTOGLOBIN-BINDING PROTEIN 1-RELATED"/>
    <property type="match status" value="1"/>
</dbReference>
<dbReference type="GO" id="GO:0009279">
    <property type="term" value="C:cell outer membrane"/>
    <property type="evidence" value="ECO:0007669"/>
    <property type="project" value="UniProtKB-SubCell"/>
</dbReference>
<dbReference type="InterPro" id="IPR012910">
    <property type="entry name" value="Plug_dom"/>
</dbReference>
<protein>
    <submittedName>
        <fullName evidence="16">TonB-dependent receptor</fullName>
    </submittedName>
</protein>
<evidence type="ECO:0000256" key="5">
    <source>
        <dbReference type="ARBA" id="ARBA00022692"/>
    </source>
</evidence>
<dbReference type="InterPro" id="IPR036942">
    <property type="entry name" value="Beta-barrel_TonB_sf"/>
</dbReference>
<keyword evidence="6 13" id="KW-0732">Signal</keyword>
<comment type="subcellular location">
    <subcellularLocation>
        <location evidence="1 11">Cell outer membrane</location>
        <topology evidence="1 11">Multi-pass membrane protein</topology>
    </subcellularLocation>
</comment>
<accession>A0A9X1Z7E9</accession>
<evidence type="ECO:0000256" key="7">
    <source>
        <dbReference type="ARBA" id="ARBA00023077"/>
    </source>
</evidence>
<keyword evidence="9 16" id="KW-0675">Receptor</keyword>
<keyword evidence="3 11" id="KW-0813">Transport</keyword>
<dbReference type="Gene3D" id="2.170.130.10">
    <property type="entry name" value="TonB-dependent receptor, plug domain"/>
    <property type="match status" value="1"/>
</dbReference>